<organism evidence="2 3">
    <name type="scientific">Thalictrum thalictroides</name>
    <name type="common">Rue-anemone</name>
    <name type="synonym">Anemone thalictroides</name>
    <dbReference type="NCBI Taxonomy" id="46969"/>
    <lineage>
        <taxon>Eukaryota</taxon>
        <taxon>Viridiplantae</taxon>
        <taxon>Streptophyta</taxon>
        <taxon>Embryophyta</taxon>
        <taxon>Tracheophyta</taxon>
        <taxon>Spermatophyta</taxon>
        <taxon>Magnoliopsida</taxon>
        <taxon>Ranunculales</taxon>
        <taxon>Ranunculaceae</taxon>
        <taxon>Thalictroideae</taxon>
        <taxon>Thalictrum</taxon>
    </lineage>
</organism>
<reference evidence="2 3" key="1">
    <citation type="submission" date="2020-06" db="EMBL/GenBank/DDBJ databases">
        <title>Transcriptomic and genomic resources for Thalictrum thalictroides and T. hernandezii: Facilitating candidate gene discovery in an emerging model plant lineage.</title>
        <authorList>
            <person name="Arias T."/>
            <person name="Riano-Pachon D.M."/>
            <person name="Di Stilio V.S."/>
        </authorList>
    </citation>
    <scope>NUCLEOTIDE SEQUENCE [LARGE SCALE GENOMIC DNA]</scope>
    <source>
        <strain evidence="3">cv. WT478/WT964</strain>
        <tissue evidence="2">Leaves</tissue>
    </source>
</reference>
<dbReference type="EMBL" id="JABWDY010028533">
    <property type="protein sequence ID" value="KAF5187026.1"/>
    <property type="molecule type" value="Genomic_DNA"/>
</dbReference>
<keyword evidence="3" id="KW-1185">Reference proteome</keyword>
<dbReference type="InterPro" id="IPR032675">
    <property type="entry name" value="LRR_dom_sf"/>
</dbReference>
<dbReference type="Proteomes" id="UP000554482">
    <property type="component" value="Unassembled WGS sequence"/>
</dbReference>
<accession>A0A7J6VPJ5</accession>
<dbReference type="Pfam" id="PF08387">
    <property type="entry name" value="FBD"/>
    <property type="match status" value="1"/>
</dbReference>
<name>A0A7J6VPJ5_THATH</name>
<feature type="domain" description="FBD" evidence="1">
    <location>
        <begin position="317"/>
        <end position="349"/>
    </location>
</feature>
<dbReference type="AlphaFoldDB" id="A0A7J6VPJ5"/>
<gene>
    <name evidence="2" type="ORF">FRX31_023388</name>
</gene>
<evidence type="ECO:0000313" key="3">
    <source>
        <dbReference type="Proteomes" id="UP000554482"/>
    </source>
</evidence>
<dbReference type="PANTHER" id="PTHR34223:SF51">
    <property type="entry name" value="OS06G0556300 PROTEIN"/>
    <property type="match status" value="1"/>
</dbReference>
<dbReference type="InterPro" id="IPR006566">
    <property type="entry name" value="FBD"/>
</dbReference>
<dbReference type="PANTHER" id="PTHR34223">
    <property type="entry name" value="OS11G0201299 PROTEIN"/>
    <property type="match status" value="1"/>
</dbReference>
<dbReference type="Gene3D" id="3.80.10.10">
    <property type="entry name" value="Ribonuclease Inhibitor"/>
    <property type="match status" value="1"/>
</dbReference>
<sequence length="383" mass="44711">MVDMDMKQLVQMSVLSKQWRYFWKSFPYLNFDGRLWIEDKEETRGYHYLAKNMKIDEFIKFVTKVLNLRDGSTIKRIKTLKLIDTRIIHDEPELYDRNDELGHLKKLELTCPTLENLVIEDKRLYERIIIHAPCLKFLRIKSGTVLLICWDECVIKICAPNLRELQLRGGYFANYVLDNLCSLDNAQVDTAIRRHEKTEEENEEEYAITDSGLCNLLKGLVSTKSLTLSADAFQGETSAEIPYMFADVPQFYNLKYFKLTNWRTNSCVPALAKMFVRFPSMEALVLEKTTESHPSSLAKEEEEWGEMYLTWGMFWNLKSVEIKGIECTDNELKFLEFVLKKALVLESITVTPISTLSIAKLREFNRKIQRLSRAYSSVTIILN</sequence>
<dbReference type="InterPro" id="IPR053197">
    <property type="entry name" value="F-box_SCFL_complex_component"/>
</dbReference>
<dbReference type="SUPFAM" id="SSF52047">
    <property type="entry name" value="RNI-like"/>
    <property type="match status" value="1"/>
</dbReference>
<proteinExistence type="predicted"/>
<comment type="caution">
    <text evidence="2">The sequence shown here is derived from an EMBL/GenBank/DDBJ whole genome shotgun (WGS) entry which is preliminary data.</text>
</comment>
<protein>
    <recommendedName>
        <fullName evidence="1">FBD domain-containing protein</fullName>
    </recommendedName>
</protein>
<evidence type="ECO:0000259" key="1">
    <source>
        <dbReference type="Pfam" id="PF08387"/>
    </source>
</evidence>
<evidence type="ECO:0000313" key="2">
    <source>
        <dbReference type="EMBL" id="KAF5187026.1"/>
    </source>
</evidence>
<dbReference type="OrthoDB" id="888406at2759"/>